<gene>
    <name evidence="4" type="ORF">N4J17_03445</name>
</gene>
<evidence type="ECO:0000256" key="2">
    <source>
        <dbReference type="ARBA" id="ARBA00022679"/>
    </source>
</evidence>
<reference evidence="4 5" key="1">
    <citation type="submission" date="2022-09" db="EMBL/GenBank/DDBJ databases">
        <authorList>
            <person name="Giprobiosintez L."/>
        </authorList>
    </citation>
    <scope>NUCLEOTIDE SEQUENCE [LARGE SCALE GENOMIC DNA]</scope>
    <source>
        <strain evidence="5">VKPM-B-12549 (GBS-15)</strain>
    </source>
</reference>
<feature type="domain" description="Methyltransferase" evidence="3">
    <location>
        <begin position="1"/>
        <end position="86"/>
    </location>
</feature>
<dbReference type="GO" id="GO:0008168">
    <property type="term" value="F:methyltransferase activity"/>
    <property type="evidence" value="ECO:0007669"/>
    <property type="project" value="UniProtKB-KW"/>
</dbReference>
<evidence type="ECO:0000256" key="1">
    <source>
        <dbReference type="ARBA" id="ARBA00022603"/>
    </source>
</evidence>
<dbReference type="Proteomes" id="UP001359308">
    <property type="component" value="Chromosome"/>
</dbReference>
<dbReference type="PANTHER" id="PTHR43861">
    <property type="entry name" value="TRANS-ACONITATE 2-METHYLTRANSFERASE-RELATED"/>
    <property type="match status" value="1"/>
</dbReference>
<dbReference type="Gene3D" id="3.40.50.150">
    <property type="entry name" value="Vaccinia Virus protein VP39"/>
    <property type="match status" value="1"/>
</dbReference>
<evidence type="ECO:0000259" key="3">
    <source>
        <dbReference type="Pfam" id="PF13649"/>
    </source>
</evidence>
<dbReference type="InterPro" id="IPR029063">
    <property type="entry name" value="SAM-dependent_MTases_sf"/>
</dbReference>
<accession>A0ABZ2FAV1</accession>
<organism evidence="4 5">
    <name type="scientific">Methylococcus capsulatus</name>
    <dbReference type="NCBI Taxonomy" id="414"/>
    <lineage>
        <taxon>Bacteria</taxon>
        <taxon>Pseudomonadati</taxon>
        <taxon>Pseudomonadota</taxon>
        <taxon>Gammaproteobacteria</taxon>
        <taxon>Methylococcales</taxon>
        <taxon>Methylococcaceae</taxon>
        <taxon>Methylococcus</taxon>
    </lineage>
</organism>
<protein>
    <submittedName>
        <fullName evidence="4">Class I SAM-dependent methyltransferase</fullName>
    </submittedName>
</protein>
<name>A0ABZ2FAV1_METCP</name>
<sequence length="127" mass="14327">MDVGCGCGGTANWFRRHGWGEVTGVDIDAVSLEYARQRYPGVRFLQQDACRMEPEQFHGFDLVYLFTALYAFPDHLEALRRMRMAARRIGTGGNAGLKSDRDLGRWPICNAAITLRIRMTVRQAAFG</sequence>
<dbReference type="RefSeq" id="WP_232470477.1">
    <property type="nucleotide sequence ID" value="NZ_CP104311.1"/>
</dbReference>
<dbReference type="EMBL" id="CP104311">
    <property type="protein sequence ID" value="WWF03653.1"/>
    <property type="molecule type" value="Genomic_DNA"/>
</dbReference>
<evidence type="ECO:0000313" key="4">
    <source>
        <dbReference type="EMBL" id="WWF03653.1"/>
    </source>
</evidence>
<dbReference type="CDD" id="cd02440">
    <property type="entry name" value="AdoMet_MTases"/>
    <property type="match status" value="1"/>
</dbReference>
<dbReference type="GO" id="GO:0032259">
    <property type="term" value="P:methylation"/>
    <property type="evidence" value="ECO:0007669"/>
    <property type="project" value="UniProtKB-KW"/>
</dbReference>
<dbReference type="SUPFAM" id="SSF53335">
    <property type="entry name" value="S-adenosyl-L-methionine-dependent methyltransferases"/>
    <property type="match status" value="1"/>
</dbReference>
<proteinExistence type="predicted"/>
<keyword evidence="1 4" id="KW-0489">Methyltransferase</keyword>
<keyword evidence="2" id="KW-0808">Transferase</keyword>
<dbReference type="PANTHER" id="PTHR43861:SF1">
    <property type="entry name" value="TRANS-ACONITATE 2-METHYLTRANSFERASE"/>
    <property type="match status" value="1"/>
</dbReference>
<evidence type="ECO:0000313" key="5">
    <source>
        <dbReference type="Proteomes" id="UP001359308"/>
    </source>
</evidence>
<keyword evidence="5" id="KW-1185">Reference proteome</keyword>
<dbReference type="InterPro" id="IPR041698">
    <property type="entry name" value="Methyltransf_25"/>
</dbReference>
<dbReference type="Pfam" id="PF13649">
    <property type="entry name" value="Methyltransf_25"/>
    <property type="match status" value="1"/>
</dbReference>